<evidence type="ECO:0000313" key="4">
    <source>
        <dbReference type="Proteomes" id="UP000533598"/>
    </source>
</evidence>
<dbReference type="EMBL" id="JACHMH010000001">
    <property type="protein sequence ID" value="MBB4677876.1"/>
    <property type="molecule type" value="Genomic_DNA"/>
</dbReference>
<comment type="caution">
    <text evidence="3">The sequence shown here is derived from an EMBL/GenBank/DDBJ whole genome shotgun (WGS) entry which is preliminary data.</text>
</comment>
<dbReference type="Gene3D" id="3.40.710.10">
    <property type="entry name" value="DD-peptidase/beta-lactamase superfamily"/>
    <property type="match status" value="1"/>
</dbReference>
<keyword evidence="3" id="KW-0378">Hydrolase</keyword>
<dbReference type="Pfam" id="PF00144">
    <property type="entry name" value="Beta-lactamase"/>
    <property type="match status" value="1"/>
</dbReference>
<evidence type="ECO:0000256" key="1">
    <source>
        <dbReference type="SAM" id="SignalP"/>
    </source>
</evidence>
<keyword evidence="4" id="KW-1185">Reference proteome</keyword>
<dbReference type="GO" id="GO:0009002">
    <property type="term" value="F:serine-type D-Ala-D-Ala carboxypeptidase activity"/>
    <property type="evidence" value="ECO:0007669"/>
    <property type="project" value="UniProtKB-EC"/>
</dbReference>
<evidence type="ECO:0000313" key="3">
    <source>
        <dbReference type="EMBL" id="MBB4677876.1"/>
    </source>
</evidence>
<keyword evidence="3" id="KW-0121">Carboxypeptidase</keyword>
<name>A0A7W7CB39_9PSEU</name>
<organism evidence="3 4">
    <name type="scientific">Crossiella cryophila</name>
    <dbReference type="NCBI Taxonomy" id="43355"/>
    <lineage>
        <taxon>Bacteria</taxon>
        <taxon>Bacillati</taxon>
        <taxon>Actinomycetota</taxon>
        <taxon>Actinomycetes</taxon>
        <taxon>Pseudonocardiales</taxon>
        <taxon>Pseudonocardiaceae</taxon>
        <taxon>Crossiella</taxon>
    </lineage>
</organism>
<dbReference type="InterPro" id="IPR001466">
    <property type="entry name" value="Beta-lactam-related"/>
</dbReference>
<evidence type="ECO:0000259" key="2">
    <source>
        <dbReference type="Pfam" id="PF00144"/>
    </source>
</evidence>
<protein>
    <submittedName>
        <fullName evidence="3">D-alanyl-D-alanine carboxypeptidase</fullName>
        <ecNumber evidence="3">3.4.16.4</ecNumber>
    </submittedName>
</protein>
<dbReference type="InterPro" id="IPR012338">
    <property type="entry name" value="Beta-lactam/transpept-like"/>
</dbReference>
<keyword evidence="3" id="KW-0645">Protease</keyword>
<accession>A0A7W7CB39</accession>
<keyword evidence="1" id="KW-0732">Signal</keyword>
<proteinExistence type="predicted"/>
<gene>
    <name evidence="3" type="ORF">HNR67_003994</name>
</gene>
<reference evidence="3 4" key="1">
    <citation type="submission" date="2020-08" db="EMBL/GenBank/DDBJ databases">
        <title>Sequencing the genomes of 1000 actinobacteria strains.</title>
        <authorList>
            <person name="Klenk H.-P."/>
        </authorList>
    </citation>
    <scope>NUCLEOTIDE SEQUENCE [LARGE SCALE GENOMIC DNA]</scope>
    <source>
        <strain evidence="3 4">DSM 44230</strain>
    </source>
</reference>
<feature type="signal peptide" evidence="1">
    <location>
        <begin position="1"/>
        <end position="25"/>
    </location>
</feature>
<dbReference type="EC" id="3.4.16.4" evidence="3"/>
<dbReference type="Proteomes" id="UP000533598">
    <property type="component" value="Unassembled WGS sequence"/>
</dbReference>
<dbReference type="RefSeq" id="WP_185003769.1">
    <property type="nucleotide sequence ID" value="NZ_BAAAUI010000044.1"/>
</dbReference>
<dbReference type="SUPFAM" id="SSF56601">
    <property type="entry name" value="beta-lactamase/transpeptidase-like"/>
    <property type="match status" value="1"/>
</dbReference>
<dbReference type="PANTHER" id="PTHR46825:SF7">
    <property type="entry name" value="D-ALANYL-D-ALANINE CARBOXYPEPTIDASE"/>
    <property type="match status" value="1"/>
</dbReference>
<dbReference type="InterPro" id="IPR050491">
    <property type="entry name" value="AmpC-like"/>
</dbReference>
<dbReference type="PANTHER" id="PTHR46825">
    <property type="entry name" value="D-ALANYL-D-ALANINE-CARBOXYPEPTIDASE/ENDOPEPTIDASE AMPH"/>
    <property type="match status" value="1"/>
</dbReference>
<dbReference type="AlphaFoldDB" id="A0A7W7CB39"/>
<feature type="domain" description="Beta-lactamase-related" evidence="2">
    <location>
        <begin position="38"/>
        <end position="327"/>
    </location>
</feature>
<feature type="chain" id="PRO_5030724897" evidence="1">
    <location>
        <begin position="26"/>
        <end position="363"/>
    </location>
</feature>
<sequence length="363" mass="38491">MTPIRTVTTVCVALTLLATSTGIAAANPDPHREAVQRQVSAAVASGAAGMQVRVTRDGREFTARAGVAQLGTQRPVPLDGRFRVGSITKTFVTVVTLQLTAEGKLGLDEPVSRYLPGLLPDGERITVRNLLQHTSGLHNYTDDLPQDPKEFMARRFEHRSALELVRAAAAKPLLFPVGTKHSYSNTNFLVAQLLIEKLTGRSWTAAVNQRILQPLRLRDTEAPGDNPFIHGPHARGYLMVEGKPADVSALNPSAAGAAGAMISTTADLDRFLRALLAGRLLAPAQQAELTKLTAVSPDYGLGIQPVPTSCGITVWGHGGGIPGYLSIMLGSADGSRRLEGSVTTGTALDPQLMRKTVDTAVCG</sequence>